<reference evidence="1" key="1">
    <citation type="journal article" date="2021" name="bioRxiv">
        <title>Whole Genome Assembly and Annotation of Northern Wild Rice, Zizania palustris L., Supports a Whole Genome Duplication in the Zizania Genus.</title>
        <authorList>
            <person name="Haas M."/>
            <person name="Kono T."/>
            <person name="Macchietto M."/>
            <person name="Millas R."/>
            <person name="McGilp L."/>
            <person name="Shao M."/>
            <person name="Duquette J."/>
            <person name="Hirsch C.N."/>
            <person name="Kimball J."/>
        </authorList>
    </citation>
    <scope>NUCLEOTIDE SEQUENCE</scope>
    <source>
        <tissue evidence="1">Fresh leaf tissue</tissue>
    </source>
</reference>
<dbReference type="AlphaFoldDB" id="A0A8J5TB83"/>
<accession>A0A8J5TB83</accession>
<keyword evidence="2" id="KW-1185">Reference proteome</keyword>
<comment type="caution">
    <text evidence="1">The sequence shown here is derived from an EMBL/GenBank/DDBJ whole genome shotgun (WGS) entry which is preliminary data.</text>
</comment>
<proteinExistence type="predicted"/>
<dbReference type="OrthoDB" id="187139at2759"/>
<name>A0A8J5TB83_ZIZPA</name>
<gene>
    <name evidence="1" type="ORF">GUJ93_ZPchr0015g6608</name>
</gene>
<sequence length="273" mass="30954">MGNYGQHPNNLSNLRALSEVTGINYSDVFAENSHSQFAIAFHIIIPQLVVYAFATPPLVLRSPLTVAGDLLRPRRPHLRDRQDHANLGHPSVDAEHRWIAVADKYPNHLAVYPRRRPRPVDLSPCLRVMVVSVYMVGSGCKLGHWSMPVYQVHSYCRHYEGFVMELRMMLTFLGFLFEHEFQGVYLEEFVGPCDVSLTVHGSGEHLPLYTTALGGPTFDVACQRVALQALMELRMIYDDRLQNSSFRLVPKRTPGAYRSIYHGVHSVRDPVMA</sequence>
<evidence type="ECO:0000313" key="2">
    <source>
        <dbReference type="Proteomes" id="UP000729402"/>
    </source>
</evidence>
<dbReference type="EMBL" id="JAAALK010000085">
    <property type="protein sequence ID" value="KAG8083504.1"/>
    <property type="molecule type" value="Genomic_DNA"/>
</dbReference>
<protein>
    <submittedName>
        <fullName evidence="1">Uncharacterized protein</fullName>
    </submittedName>
</protein>
<organism evidence="1 2">
    <name type="scientific">Zizania palustris</name>
    <name type="common">Northern wild rice</name>
    <dbReference type="NCBI Taxonomy" id="103762"/>
    <lineage>
        <taxon>Eukaryota</taxon>
        <taxon>Viridiplantae</taxon>
        <taxon>Streptophyta</taxon>
        <taxon>Embryophyta</taxon>
        <taxon>Tracheophyta</taxon>
        <taxon>Spermatophyta</taxon>
        <taxon>Magnoliopsida</taxon>
        <taxon>Liliopsida</taxon>
        <taxon>Poales</taxon>
        <taxon>Poaceae</taxon>
        <taxon>BOP clade</taxon>
        <taxon>Oryzoideae</taxon>
        <taxon>Oryzeae</taxon>
        <taxon>Zizaniinae</taxon>
        <taxon>Zizania</taxon>
    </lineage>
</organism>
<evidence type="ECO:0000313" key="1">
    <source>
        <dbReference type="EMBL" id="KAG8083504.1"/>
    </source>
</evidence>
<dbReference type="Proteomes" id="UP000729402">
    <property type="component" value="Unassembled WGS sequence"/>
</dbReference>
<reference evidence="1" key="2">
    <citation type="submission" date="2021-02" db="EMBL/GenBank/DDBJ databases">
        <authorList>
            <person name="Kimball J.A."/>
            <person name="Haas M.W."/>
            <person name="Macchietto M."/>
            <person name="Kono T."/>
            <person name="Duquette J."/>
            <person name="Shao M."/>
        </authorList>
    </citation>
    <scope>NUCLEOTIDE SEQUENCE</scope>
    <source>
        <tissue evidence="1">Fresh leaf tissue</tissue>
    </source>
</reference>